<feature type="compositionally biased region" description="Polar residues" evidence="1">
    <location>
        <begin position="1"/>
        <end position="15"/>
    </location>
</feature>
<dbReference type="EMBL" id="JAQQWI010000014">
    <property type="protein sequence ID" value="KAK8013237.1"/>
    <property type="molecule type" value="Genomic_DNA"/>
</dbReference>
<comment type="caution">
    <text evidence="3">The sequence shown here is derived from an EMBL/GenBank/DDBJ whole genome shotgun (WGS) entry which is preliminary data.</text>
</comment>
<evidence type="ECO:0000256" key="1">
    <source>
        <dbReference type="SAM" id="MobiDB-lite"/>
    </source>
</evidence>
<keyword evidence="2" id="KW-0472">Membrane</keyword>
<dbReference type="Proteomes" id="UP001396898">
    <property type="component" value="Unassembled WGS sequence"/>
</dbReference>
<feature type="region of interest" description="Disordered" evidence="1">
    <location>
        <begin position="1"/>
        <end position="20"/>
    </location>
</feature>
<sequence length="415" mass="44736">MAATTTMGDPSTSATRGRGPLTTVFTMPDFCQQPWWTYRDAPAVSSSVCMPGNWVDYYGNRRGFYSPGICPQGYTEGCYLPATAARVGENGKPWHGGPILPGETARICCPAGYSCFRDTTTSADIQWRKCITTAVDPLTTYAHNRDGTTTITVTTPALAFGIQVRWQSSDLSILETNPTVPGAKYTGAPPPPHDPGNSDDKGGAGPSTTTVIVVGVVVPLVSLILGILAFWYWRHHYRTKYKPTETEDRHNNIDTSYSSTTKLSGHSPGFAGVPTHDQDQDHDRGMEKEMGVVGAAGRGLSNRNNNNNAQAHAYPNANPNANEMDASVVYEADADTHPWMELPAGDVPAAQEMPATSFVAELADTSVAPYRRQDSIAQSIATSHDFEGSSARRKSLRDGGGNGSSLHERKFSWDA</sequence>
<keyword evidence="2" id="KW-0812">Transmembrane</keyword>
<feature type="compositionally biased region" description="Basic and acidic residues" evidence="1">
    <location>
        <begin position="406"/>
        <end position="415"/>
    </location>
</feature>
<evidence type="ECO:0000313" key="3">
    <source>
        <dbReference type="EMBL" id="KAK8013237.1"/>
    </source>
</evidence>
<reference evidence="3 4" key="1">
    <citation type="submission" date="2023-01" db="EMBL/GenBank/DDBJ databases">
        <title>Analysis of 21 Apiospora genomes using comparative genomics revels a genus with tremendous synthesis potential of carbohydrate active enzymes and secondary metabolites.</title>
        <authorList>
            <person name="Sorensen T."/>
        </authorList>
    </citation>
    <scope>NUCLEOTIDE SEQUENCE [LARGE SCALE GENOMIC DNA]</scope>
    <source>
        <strain evidence="3 4">CBS 20057</strain>
    </source>
</reference>
<gene>
    <name evidence="3" type="ORF">PG991_009508</name>
</gene>
<feature type="transmembrane region" description="Helical" evidence="2">
    <location>
        <begin position="211"/>
        <end position="233"/>
    </location>
</feature>
<name>A0ABR1RJV9_9PEZI</name>
<feature type="region of interest" description="Disordered" evidence="1">
    <location>
        <begin position="379"/>
        <end position="415"/>
    </location>
</feature>
<keyword evidence="2" id="KW-1133">Transmembrane helix</keyword>
<evidence type="ECO:0000256" key="2">
    <source>
        <dbReference type="SAM" id="Phobius"/>
    </source>
</evidence>
<organism evidence="3 4">
    <name type="scientific">Apiospora marii</name>
    <dbReference type="NCBI Taxonomy" id="335849"/>
    <lineage>
        <taxon>Eukaryota</taxon>
        <taxon>Fungi</taxon>
        <taxon>Dikarya</taxon>
        <taxon>Ascomycota</taxon>
        <taxon>Pezizomycotina</taxon>
        <taxon>Sordariomycetes</taxon>
        <taxon>Xylariomycetidae</taxon>
        <taxon>Amphisphaeriales</taxon>
        <taxon>Apiosporaceae</taxon>
        <taxon>Apiospora</taxon>
    </lineage>
</organism>
<keyword evidence="4" id="KW-1185">Reference proteome</keyword>
<protein>
    <submittedName>
        <fullName evidence="3">Uncharacterized protein</fullName>
    </submittedName>
</protein>
<proteinExistence type="predicted"/>
<feature type="region of interest" description="Disordered" evidence="1">
    <location>
        <begin position="258"/>
        <end position="283"/>
    </location>
</feature>
<accession>A0ABR1RJV9</accession>
<feature type="region of interest" description="Disordered" evidence="1">
    <location>
        <begin position="177"/>
        <end position="205"/>
    </location>
</feature>
<evidence type="ECO:0000313" key="4">
    <source>
        <dbReference type="Proteomes" id="UP001396898"/>
    </source>
</evidence>